<name>A0A4Y2M0P9_ARAVE</name>
<proteinExistence type="predicted"/>
<feature type="region of interest" description="Disordered" evidence="1">
    <location>
        <begin position="1"/>
        <end position="25"/>
    </location>
</feature>
<accession>A0A4Y2M0P9</accession>
<organism evidence="2 3">
    <name type="scientific">Araneus ventricosus</name>
    <name type="common">Orbweaver spider</name>
    <name type="synonym">Epeira ventricosa</name>
    <dbReference type="NCBI Taxonomy" id="182803"/>
    <lineage>
        <taxon>Eukaryota</taxon>
        <taxon>Metazoa</taxon>
        <taxon>Ecdysozoa</taxon>
        <taxon>Arthropoda</taxon>
        <taxon>Chelicerata</taxon>
        <taxon>Arachnida</taxon>
        <taxon>Araneae</taxon>
        <taxon>Araneomorphae</taxon>
        <taxon>Entelegynae</taxon>
        <taxon>Araneoidea</taxon>
        <taxon>Araneidae</taxon>
        <taxon>Araneus</taxon>
    </lineage>
</organism>
<reference evidence="2 3" key="1">
    <citation type="journal article" date="2019" name="Sci. Rep.">
        <title>Orb-weaving spider Araneus ventricosus genome elucidates the spidroin gene catalogue.</title>
        <authorList>
            <person name="Kono N."/>
            <person name="Nakamura H."/>
            <person name="Ohtoshi R."/>
            <person name="Moran D.A.P."/>
            <person name="Shinohara A."/>
            <person name="Yoshida Y."/>
            <person name="Fujiwara M."/>
            <person name="Mori M."/>
            <person name="Tomita M."/>
            <person name="Arakawa K."/>
        </authorList>
    </citation>
    <scope>NUCLEOTIDE SEQUENCE [LARGE SCALE GENOMIC DNA]</scope>
</reference>
<comment type="caution">
    <text evidence="2">The sequence shown here is derived from an EMBL/GenBank/DDBJ whole genome shotgun (WGS) entry which is preliminary data.</text>
</comment>
<evidence type="ECO:0000313" key="3">
    <source>
        <dbReference type="Proteomes" id="UP000499080"/>
    </source>
</evidence>
<dbReference type="Proteomes" id="UP000499080">
    <property type="component" value="Unassembled WGS sequence"/>
</dbReference>
<sequence length="78" mass="9164">MRTSHGPQHYPDNGLVSGTRGEVSRNQEVSWSVIFRRKDSMNCLVNVLIWVSYFDDIHRHPIYSEAFVREEMLPDDEL</sequence>
<evidence type="ECO:0000313" key="2">
    <source>
        <dbReference type="EMBL" id="GBN20551.1"/>
    </source>
</evidence>
<evidence type="ECO:0000256" key="1">
    <source>
        <dbReference type="SAM" id="MobiDB-lite"/>
    </source>
</evidence>
<keyword evidence="3" id="KW-1185">Reference proteome</keyword>
<gene>
    <name evidence="2" type="ORF">AVEN_66597_1</name>
</gene>
<protein>
    <submittedName>
        <fullName evidence="2">Uncharacterized protein</fullName>
    </submittedName>
</protein>
<dbReference type="AlphaFoldDB" id="A0A4Y2M0P9"/>
<dbReference type="EMBL" id="BGPR01006633">
    <property type="protein sequence ID" value="GBN20551.1"/>
    <property type="molecule type" value="Genomic_DNA"/>
</dbReference>